<dbReference type="Gene3D" id="3.30.70.330">
    <property type="match status" value="2"/>
</dbReference>
<dbReference type="OrthoDB" id="442677at2759"/>
<evidence type="ECO:0000313" key="10">
    <source>
        <dbReference type="EMBL" id="KAG0688816.1"/>
    </source>
</evidence>
<keyword evidence="11" id="KW-1185">Reference proteome</keyword>
<dbReference type="EMBL" id="PUHW01000120">
    <property type="protein sequence ID" value="KAG0688816.1"/>
    <property type="molecule type" value="Genomic_DNA"/>
</dbReference>
<name>A0A9P7BFD1_9ASCO</name>
<evidence type="ECO:0000256" key="4">
    <source>
        <dbReference type="ARBA" id="ARBA00015520"/>
    </source>
</evidence>
<dbReference type="Pfam" id="PF00076">
    <property type="entry name" value="RRM_1"/>
    <property type="match status" value="1"/>
</dbReference>
<evidence type="ECO:0000256" key="8">
    <source>
        <dbReference type="SAM" id="MobiDB-lite"/>
    </source>
</evidence>
<reference evidence="10" key="1">
    <citation type="submission" date="2020-11" db="EMBL/GenBank/DDBJ databases">
        <title>Kefir isolates.</title>
        <authorList>
            <person name="Marcisauskas S."/>
            <person name="Kim Y."/>
            <person name="Blasche S."/>
        </authorList>
    </citation>
    <scope>NUCLEOTIDE SEQUENCE</scope>
    <source>
        <strain evidence="10">Olga-1</strain>
    </source>
</reference>
<evidence type="ECO:0000256" key="7">
    <source>
        <dbReference type="PROSITE-ProRule" id="PRU00176"/>
    </source>
</evidence>
<dbReference type="InterPro" id="IPR035979">
    <property type="entry name" value="RBD_domain_sf"/>
</dbReference>
<comment type="function">
    <text evidence="1">Involved in pre-25S rRNA processing.</text>
</comment>
<dbReference type="GO" id="GO:0019843">
    <property type="term" value="F:rRNA binding"/>
    <property type="evidence" value="ECO:0007669"/>
    <property type="project" value="TreeGrafter"/>
</dbReference>
<feature type="compositionally biased region" description="Basic and acidic residues" evidence="8">
    <location>
        <begin position="446"/>
        <end position="462"/>
    </location>
</feature>
<evidence type="ECO:0000256" key="2">
    <source>
        <dbReference type="ARBA" id="ARBA00004604"/>
    </source>
</evidence>
<accession>A0A9P7BFD1</accession>
<dbReference type="PANTHER" id="PTHR23236:SF25">
    <property type="entry name" value="RNA-BINDING PROTEIN 34"/>
    <property type="match status" value="1"/>
</dbReference>
<dbReference type="SMART" id="SM00360">
    <property type="entry name" value="RRM"/>
    <property type="match status" value="2"/>
</dbReference>
<dbReference type="Proteomes" id="UP000697127">
    <property type="component" value="Unassembled WGS sequence"/>
</dbReference>
<organism evidence="10 11">
    <name type="scientific">Pichia californica</name>
    <dbReference type="NCBI Taxonomy" id="460514"/>
    <lineage>
        <taxon>Eukaryota</taxon>
        <taxon>Fungi</taxon>
        <taxon>Dikarya</taxon>
        <taxon>Ascomycota</taxon>
        <taxon>Saccharomycotina</taxon>
        <taxon>Pichiomycetes</taxon>
        <taxon>Pichiales</taxon>
        <taxon>Pichiaceae</taxon>
        <taxon>Pichia</taxon>
    </lineage>
</organism>
<feature type="compositionally biased region" description="Basic and acidic residues" evidence="8">
    <location>
        <begin position="37"/>
        <end position="50"/>
    </location>
</feature>
<feature type="compositionally biased region" description="Acidic residues" evidence="8">
    <location>
        <begin position="53"/>
        <end position="91"/>
    </location>
</feature>
<dbReference type="GO" id="GO:0005730">
    <property type="term" value="C:nucleolus"/>
    <property type="evidence" value="ECO:0007669"/>
    <property type="project" value="UniProtKB-SubCell"/>
</dbReference>
<feature type="domain" description="RRM" evidence="9">
    <location>
        <begin position="278"/>
        <end position="366"/>
    </location>
</feature>
<feature type="compositionally biased region" description="Acidic residues" evidence="8">
    <location>
        <begin position="103"/>
        <end position="118"/>
    </location>
</feature>
<evidence type="ECO:0000259" key="9">
    <source>
        <dbReference type="PROSITE" id="PS50102"/>
    </source>
</evidence>
<keyword evidence="6" id="KW-0539">Nucleus</keyword>
<dbReference type="SUPFAM" id="SSF54928">
    <property type="entry name" value="RNA-binding domain, RBD"/>
    <property type="match status" value="2"/>
</dbReference>
<comment type="similarity">
    <text evidence="3">Belongs to the RRM RBM34 family.</text>
</comment>
<evidence type="ECO:0000256" key="3">
    <source>
        <dbReference type="ARBA" id="ARBA00007077"/>
    </source>
</evidence>
<dbReference type="InterPro" id="IPR000504">
    <property type="entry name" value="RRM_dom"/>
</dbReference>
<feature type="region of interest" description="Disordered" evidence="8">
    <location>
        <begin position="18"/>
        <end position="149"/>
    </location>
</feature>
<comment type="subcellular location">
    <subcellularLocation>
        <location evidence="2">Nucleus</location>
        <location evidence="2">Nucleolus</location>
    </subcellularLocation>
</comment>
<dbReference type="PANTHER" id="PTHR23236">
    <property type="entry name" value="EUKARYOTIC TRANSLATION INITIATION FACTOR 4B/4H"/>
    <property type="match status" value="1"/>
</dbReference>
<dbReference type="InterPro" id="IPR012677">
    <property type="entry name" value="Nucleotide-bd_a/b_plait_sf"/>
</dbReference>
<dbReference type="PROSITE" id="PS50102">
    <property type="entry name" value="RRM"/>
    <property type="match status" value="1"/>
</dbReference>
<evidence type="ECO:0000256" key="1">
    <source>
        <dbReference type="ARBA" id="ARBA00002475"/>
    </source>
</evidence>
<feature type="compositionally biased region" description="Basic and acidic residues" evidence="8">
    <location>
        <begin position="119"/>
        <end position="149"/>
    </location>
</feature>
<sequence>MFGGLFAKSSVIDNEKLVSAKSRTLVQVRKKERKEKKRQERKEQEGKDNLPEQGDESQGSDEEDDEEEEEKVLDKDDDVNMDVDADTEDPNLEDKYMQKLLADSEDEDEEEEDEDDDESDKKVKESKDSSEVKVDTTDSTQETKEKRPAAAKVLDLKDKEFEKANRTIFIGNVPSVVMSSKRDTKDFKQFIDKFLEAPINTSCVESVRFRSIHSTSTAPRKVAFIAKDVDLENVMNSYVVFKNKDDSIKAMKLNGVIYKDHHLRVDHLTHPLSKDNKLSIFVGNLDFQEKEESLWKYFNDKLIAKEDKKDVKNVITNVRIVRDSKTSFGKGFAIVQFNDTNYVTKALLLDGKKMGKRTLRITRCKKVMRNNETMRNKFSKLNDQQKTVVGRAKQLGKIDRRTLGKIVIEGERATKGQKVGGVGKKRHGGRKEKRAKKARLTKRSQAFKEKSEKAAEKPKEKK</sequence>
<protein>
    <recommendedName>
        <fullName evidence="4">Nucleolar protein 12</fullName>
    </recommendedName>
</protein>
<comment type="caution">
    <text evidence="10">The sequence shown here is derived from an EMBL/GenBank/DDBJ whole genome shotgun (WGS) entry which is preliminary data.</text>
</comment>
<evidence type="ECO:0000256" key="6">
    <source>
        <dbReference type="ARBA" id="ARBA00023242"/>
    </source>
</evidence>
<feature type="region of interest" description="Disordered" evidence="8">
    <location>
        <begin position="414"/>
        <end position="462"/>
    </location>
</feature>
<keyword evidence="5 7" id="KW-0694">RNA-binding</keyword>
<proteinExistence type="inferred from homology"/>
<feature type="compositionally biased region" description="Basic residues" evidence="8">
    <location>
        <begin position="423"/>
        <end position="442"/>
    </location>
</feature>
<evidence type="ECO:0000256" key="5">
    <source>
        <dbReference type="ARBA" id="ARBA00022884"/>
    </source>
</evidence>
<evidence type="ECO:0000313" key="11">
    <source>
        <dbReference type="Proteomes" id="UP000697127"/>
    </source>
</evidence>
<dbReference type="GO" id="GO:0000463">
    <property type="term" value="P:maturation of LSU-rRNA from tricistronic rRNA transcript (SSU-rRNA, 5.8S rRNA, LSU-rRNA)"/>
    <property type="evidence" value="ECO:0007669"/>
    <property type="project" value="TreeGrafter"/>
</dbReference>
<gene>
    <name evidence="10" type="primary">NOP12</name>
    <name evidence="10" type="ORF">C6P40_000492</name>
</gene>
<dbReference type="AlphaFoldDB" id="A0A9P7BFD1"/>